<evidence type="ECO:0000256" key="1">
    <source>
        <dbReference type="ARBA" id="ARBA00004141"/>
    </source>
</evidence>
<keyword evidence="3 5" id="KW-1133">Transmembrane helix</keyword>
<feature type="transmembrane region" description="Helical" evidence="5">
    <location>
        <begin position="334"/>
        <end position="354"/>
    </location>
</feature>
<proteinExistence type="predicted"/>
<dbReference type="EMBL" id="JAVHJL010000010">
    <property type="protein sequence ID" value="KAK6496973.1"/>
    <property type="molecule type" value="Genomic_DNA"/>
</dbReference>
<dbReference type="SUPFAM" id="SSF144083">
    <property type="entry name" value="Magnesium transport protein CorA, transmembrane region"/>
    <property type="match status" value="1"/>
</dbReference>
<dbReference type="Pfam" id="PF01544">
    <property type="entry name" value="CorA"/>
    <property type="match status" value="1"/>
</dbReference>
<gene>
    <name evidence="6" type="ORF">TWF481_001952</name>
</gene>
<evidence type="ECO:0000313" key="7">
    <source>
        <dbReference type="Proteomes" id="UP001370758"/>
    </source>
</evidence>
<keyword evidence="7" id="KW-1185">Reference proteome</keyword>
<name>A0AAV9VUZ5_9PEZI</name>
<dbReference type="Gene3D" id="1.20.58.340">
    <property type="entry name" value="Magnesium transport protein CorA, transmembrane region"/>
    <property type="match status" value="1"/>
</dbReference>
<evidence type="ECO:0000256" key="4">
    <source>
        <dbReference type="ARBA" id="ARBA00023136"/>
    </source>
</evidence>
<evidence type="ECO:0000256" key="5">
    <source>
        <dbReference type="SAM" id="Phobius"/>
    </source>
</evidence>
<organism evidence="6 7">
    <name type="scientific">Arthrobotrys musiformis</name>
    <dbReference type="NCBI Taxonomy" id="47236"/>
    <lineage>
        <taxon>Eukaryota</taxon>
        <taxon>Fungi</taxon>
        <taxon>Dikarya</taxon>
        <taxon>Ascomycota</taxon>
        <taxon>Pezizomycotina</taxon>
        <taxon>Orbiliomycetes</taxon>
        <taxon>Orbiliales</taxon>
        <taxon>Orbiliaceae</taxon>
        <taxon>Arthrobotrys</taxon>
    </lineage>
</organism>
<dbReference type="AlphaFoldDB" id="A0AAV9VUZ5"/>
<dbReference type="InterPro" id="IPR045863">
    <property type="entry name" value="CorA_TM1_TM2"/>
</dbReference>
<protein>
    <submittedName>
        <fullName evidence="6">Uncharacterized protein</fullName>
    </submittedName>
</protein>
<keyword evidence="2 5" id="KW-0812">Transmembrane</keyword>
<reference evidence="6 7" key="1">
    <citation type="submission" date="2023-08" db="EMBL/GenBank/DDBJ databases">
        <authorList>
            <person name="Palmer J.M."/>
        </authorList>
    </citation>
    <scope>NUCLEOTIDE SEQUENCE [LARGE SCALE GENOMIC DNA]</scope>
    <source>
        <strain evidence="6 7">TWF481</strain>
    </source>
</reference>
<accession>A0AAV9VUZ5</accession>
<dbReference type="Proteomes" id="UP001370758">
    <property type="component" value="Unassembled WGS sequence"/>
</dbReference>
<evidence type="ECO:0000256" key="2">
    <source>
        <dbReference type="ARBA" id="ARBA00022692"/>
    </source>
</evidence>
<keyword evidence="4 5" id="KW-0472">Membrane</keyword>
<dbReference type="GO" id="GO:0046873">
    <property type="term" value="F:metal ion transmembrane transporter activity"/>
    <property type="evidence" value="ECO:0007669"/>
    <property type="project" value="InterPro"/>
</dbReference>
<dbReference type="InterPro" id="IPR002523">
    <property type="entry name" value="MgTranspt_CorA/ZnTranspt_ZntB"/>
</dbReference>
<evidence type="ECO:0000256" key="3">
    <source>
        <dbReference type="ARBA" id="ARBA00022989"/>
    </source>
</evidence>
<evidence type="ECO:0000313" key="6">
    <source>
        <dbReference type="EMBL" id="KAK6496973.1"/>
    </source>
</evidence>
<comment type="subcellular location">
    <subcellularLocation>
        <location evidence="1">Membrane</location>
        <topology evidence="1">Multi-pass membrane protein</topology>
    </subcellularLocation>
</comment>
<comment type="caution">
    <text evidence="6">The sequence shown here is derived from an EMBL/GenBank/DDBJ whole genome shotgun (WGS) entry which is preliminary data.</text>
</comment>
<dbReference type="GO" id="GO:0016020">
    <property type="term" value="C:membrane"/>
    <property type="evidence" value="ECO:0007669"/>
    <property type="project" value="UniProtKB-SubCell"/>
</dbReference>
<feature type="transmembrane region" description="Helical" evidence="5">
    <location>
        <begin position="366"/>
        <end position="389"/>
    </location>
</feature>
<sequence>MDLEPLIQQDKCRICDHNGERELRHSAGRATSDADRLCDHCYLLSGGKALVLEWFLSPWSGYNYKDVEYQEVQQRLQTLDDFYLDNGKFWRGRSDRYRVEIVLTASPLQLEKGLKGQSKKKIPPQFFASSSVLQKDEGTQPLDPADHEIASALKSEFSKSTEKTSFGASNLSIFTSHIISSFLRVTSLYSLIFLYDVEGHLQSLADKLTSDEEQTRTVEFQIKATKELYELLSIRVPIRRRIVAASGIAKDVPNHPFIRSKLKEQGPELRVYNEECLKEMQTRYDDQFDIIDNLTEKTKLLNSLVFSLANLYDSRAAIAEAKAANKTALSLQRITSLTFIYLPITLAATIYGMNLRPITGDEGQKGVWAFIILSVSLLAVTFGAWRIWAGISEIIKRYKTSGKGASGSRGIDEERQAGLNVEMKSRLTGTRFRAGRKPVPDP</sequence>